<dbReference type="OrthoDB" id="8936324at2"/>
<dbReference type="Gene3D" id="3.90.550.10">
    <property type="entry name" value="Spore Coat Polysaccharide Biosynthesis Protein SpsA, Chain A"/>
    <property type="match status" value="1"/>
</dbReference>
<dbReference type="PANTHER" id="PTHR43179">
    <property type="entry name" value="RHAMNOSYLTRANSFERASE WBBL"/>
    <property type="match status" value="1"/>
</dbReference>
<reference evidence="6 7" key="1">
    <citation type="submission" date="2019-03" db="EMBL/GenBank/DDBJ databases">
        <title>This is whole genome sequence of Paenibacillus sp MS74 strain.</title>
        <authorList>
            <person name="Trinh H.N."/>
        </authorList>
    </citation>
    <scope>NUCLEOTIDE SEQUENCE [LARGE SCALE GENOMIC DNA]</scope>
    <source>
        <strain evidence="6 7">MS74</strain>
    </source>
</reference>
<comment type="similarity">
    <text evidence="2">Belongs to the glycosyltransferase 2 family.</text>
</comment>
<comment type="caution">
    <text evidence="6">The sequence shown here is derived from an EMBL/GenBank/DDBJ whole genome shotgun (WGS) entry which is preliminary data.</text>
</comment>
<evidence type="ECO:0000256" key="4">
    <source>
        <dbReference type="ARBA" id="ARBA00022679"/>
    </source>
</evidence>
<dbReference type="CDD" id="cd04186">
    <property type="entry name" value="GT_2_like_c"/>
    <property type="match status" value="1"/>
</dbReference>
<evidence type="ECO:0000256" key="1">
    <source>
        <dbReference type="ARBA" id="ARBA00004776"/>
    </source>
</evidence>
<dbReference type="Pfam" id="PF00535">
    <property type="entry name" value="Glycos_transf_2"/>
    <property type="match status" value="1"/>
</dbReference>
<keyword evidence="4 6" id="KW-0808">Transferase</keyword>
<evidence type="ECO:0000259" key="5">
    <source>
        <dbReference type="Pfam" id="PF00535"/>
    </source>
</evidence>
<name>A0A4R5KPD5_9BACL</name>
<protein>
    <submittedName>
        <fullName evidence="6">Glycosyltransferase family 2 protein</fullName>
    </submittedName>
</protein>
<gene>
    <name evidence="6" type="ORF">E1757_13235</name>
</gene>
<keyword evidence="7" id="KW-1185">Reference proteome</keyword>
<comment type="pathway">
    <text evidence="1">Cell wall biogenesis; cell wall polysaccharide biosynthesis.</text>
</comment>
<evidence type="ECO:0000313" key="7">
    <source>
        <dbReference type="Proteomes" id="UP000295636"/>
    </source>
</evidence>
<evidence type="ECO:0000256" key="2">
    <source>
        <dbReference type="ARBA" id="ARBA00006739"/>
    </source>
</evidence>
<dbReference type="EMBL" id="SMRT01000005">
    <property type="protein sequence ID" value="TDF97569.1"/>
    <property type="molecule type" value="Genomic_DNA"/>
</dbReference>
<accession>A0A4R5KPD5</accession>
<dbReference type="AlphaFoldDB" id="A0A4R5KPD5"/>
<dbReference type="Proteomes" id="UP000295636">
    <property type="component" value="Unassembled WGS sequence"/>
</dbReference>
<feature type="domain" description="Glycosyltransferase 2-like" evidence="5">
    <location>
        <begin position="5"/>
        <end position="167"/>
    </location>
</feature>
<keyword evidence="3" id="KW-0328">Glycosyltransferase</keyword>
<evidence type="ECO:0000313" key="6">
    <source>
        <dbReference type="EMBL" id="TDF97569.1"/>
    </source>
</evidence>
<dbReference type="PANTHER" id="PTHR43179:SF12">
    <property type="entry name" value="GALACTOFURANOSYLTRANSFERASE GLFT2"/>
    <property type="match status" value="1"/>
</dbReference>
<dbReference type="RefSeq" id="WP_133228759.1">
    <property type="nucleotide sequence ID" value="NZ_SMRT01000005.1"/>
</dbReference>
<dbReference type="InterPro" id="IPR029044">
    <property type="entry name" value="Nucleotide-diphossugar_trans"/>
</dbReference>
<dbReference type="InterPro" id="IPR001173">
    <property type="entry name" value="Glyco_trans_2-like"/>
</dbReference>
<dbReference type="SUPFAM" id="SSF53448">
    <property type="entry name" value="Nucleotide-diphospho-sugar transferases"/>
    <property type="match status" value="1"/>
</dbReference>
<evidence type="ECO:0000256" key="3">
    <source>
        <dbReference type="ARBA" id="ARBA00022676"/>
    </source>
</evidence>
<proteinExistence type="inferred from homology"/>
<dbReference type="GO" id="GO:0016757">
    <property type="term" value="F:glycosyltransferase activity"/>
    <property type="evidence" value="ECO:0007669"/>
    <property type="project" value="UniProtKB-KW"/>
</dbReference>
<sequence>MQLTSVIIPNYNGLHWLKPCVQSIRQHTRIPYEIIVVDNGSKDGSLEYCLAHRIKLISLPANRGFPAACNIGIRAASGDALLLLNNDTLMTPGGLENMVRCLYSSEEIGIVGPMTNYASGKQQITEPFTNVADMAARMNEPDSGKWLEVDRIVGLCFLFRRELIDRIGLLDERFSPGHFEDDDYCYRARQSGFRLMIAGDSFIYHHGSASFQKENGQTVKQLVLRNRQQFIDKWGVDPLQFI</sequence>
<organism evidence="6 7">
    <name type="scientific">Paenibacillus piri</name>
    <dbReference type="NCBI Taxonomy" id="2547395"/>
    <lineage>
        <taxon>Bacteria</taxon>
        <taxon>Bacillati</taxon>
        <taxon>Bacillota</taxon>
        <taxon>Bacilli</taxon>
        <taxon>Bacillales</taxon>
        <taxon>Paenibacillaceae</taxon>
        <taxon>Paenibacillus</taxon>
    </lineage>
</organism>